<evidence type="ECO:0000256" key="6">
    <source>
        <dbReference type="ARBA" id="ARBA00023004"/>
    </source>
</evidence>
<reference evidence="10 11" key="1">
    <citation type="submission" date="2023-03" db="EMBL/GenBank/DDBJ databases">
        <title>High-quality genome of Scylla paramamosain provides insights in environmental adaptation.</title>
        <authorList>
            <person name="Zhang L."/>
        </authorList>
    </citation>
    <scope>NUCLEOTIDE SEQUENCE [LARGE SCALE GENOMIC DNA]</scope>
    <source>
        <strain evidence="10">LZ_2023a</strain>
        <tissue evidence="10">Muscle</tissue>
    </source>
</reference>
<keyword evidence="5 9" id="KW-0560">Oxidoreductase</keyword>
<evidence type="ECO:0000256" key="1">
    <source>
        <dbReference type="ARBA" id="ARBA00001971"/>
    </source>
</evidence>
<dbReference type="PRINTS" id="PR00463">
    <property type="entry name" value="EP450I"/>
</dbReference>
<dbReference type="GO" id="GO:0020037">
    <property type="term" value="F:heme binding"/>
    <property type="evidence" value="ECO:0007669"/>
    <property type="project" value="InterPro"/>
</dbReference>
<dbReference type="InterPro" id="IPR017972">
    <property type="entry name" value="Cyt_P450_CS"/>
</dbReference>
<evidence type="ECO:0008006" key="12">
    <source>
        <dbReference type="Google" id="ProtNLM"/>
    </source>
</evidence>
<dbReference type="GO" id="GO:0004497">
    <property type="term" value="F:monooxygenase activity"/>
    <property type="evidence" value="ECO:0007669"/>
    <property type="project" value="UniProtKB-KW"/>
</dbReference>
<dbReference type="Gene3D" id="1.10.630.10">
    <property type="entry name" value="Cytochrome P450"/>
    <property type="match status" value="1"/>
</dbReference>
<evidence type="ECO:0000313" key="11">
    <source>
        <dbReference type="Proteomes" id="UP001487740"/>
    </source>
</evidence>
<proteinExistence type="inferred from homology"/>
<keyword evidence="7 9" id="KW-0503">Monooxygenase</keyword>
<dbReference type="Proteomes" id="UP001487740">
    <property type="component" value="Unassembled WGS sequence"/>
</dbReference>
<sequence>MSSDVENKAIGEKIDPYTVVAFGHGARMCPGRRLAEQEIFLALIQLVKSYKMELAHPGKVVGQVMRLNMMPDTPLAIVFIPH</sequence>
<dbReference type="InterPro" id="IPR001128">
    <property type="entry name" value="Cyt_P450"/>
</dbReference>
<name>A0AAW0SK18_SCYPA</name>
<dbReference type="PROSITE" id="PS00086">
    <property type="entry name" value="CYTOCHROME_P450"/>
    <property type="match status" value="1"/>
</dbReference>
<protein>
    <recommendedName>
        <fullName evidence="12">Cytochrome P450</fullName>
    </recommendedName>
</protein>
<dbReference type="AlphaFoldDB" id="A0AAW0SK18"/>
<dbReference type="GO" id="GO:0016705">
    <property type="term" value="F:oxidoreductase activity, acting on paired donors, with incorporation or reduction of molecular oxygen"/>
    <property type="evidence" value="ECO:0007669"/>
    <property type="project" value="InterPro"/>
</dbReference>
<dbReference type="PANTHER" id="PTHR24279">
    <property type="entry name" value="CYTOCHROME P450"/>
    <property type="match status" value="1"/>
</dbReference>
<evidence type="ECO:0000256" key="5">
    <source>
        <dbReference type="ARBA" id="ARBA00023002"/>
    </source>
</evidence>
<evidence type="ECO:0000256" key="3">
    <source>
        <dbReference type="ARBA" id="ARBA00022617"/>
    </source>
</evidence>
<evidence type="ECO:0000256" key="2">
    <source>
        <dbReference type="ARBA" id="ARBA00010617"/>
    </source>
</evidence>
<keyword evidence="3 8" id="KW-0349">Heme</keyword>
<dbReference type="InterPro" id="IPR002401">
    <property type="entry name" value="Cyt_P450_E_grp-I"/>
</dbReference>
<comment type="cofactor">
    <cofactor evidence="1 8">
        <name>heme</name>
        <dbReference type="ChEBI" id="CHEBI:30413"/>
    </cofactor>
</comment>
<dbReference type="PANTHER" id="PTHR24279:SF120">
    <property type="entry name" value="CYTOCHROME P450"/>
    <property type="match status" value="1"/>
</dbReference>
<evidence type="ECO:0000256" key="8">
    <source>
        <dbReference type="PIRSR" id="PIRSR602401-1"/>
    </source>
</evidence>
<dbReference type="EMBL" id="JARAKH010000049">
    <property type="protein sequence ID" value="KAK8375725.1"/>
    <property type="molecule type" value="Genomic_DNA"/>
</dbReference>
<dbReference type="SUPFAM" id="SSF48264">
    <property type="entry name" value="Cytochrome P450"/>
    <property type="match status" value="1"/>
</dbReference>
<comment type="similarity">
    <text evidence="2 9">Belongs to the cytochrome P450 family.</text>
</comment>
<gene>
    <name evidence="10" type="ORF">O3P69_008471</name>
</gene>
<feature type="binding site" description="axial binding residue" evidence="8">
    <location>
        <position position="29"/>
    </location>
    <ligand>
        <name>heme</name>
        <dbReference type="ChEBI" id="CHEBI:30413"/>
    </ligand>
    <ligandPart>
        <name>Fe</name>
        <dbReference type="ChEBI" id="CHEBI:18248"/>
    </ligandPart>
</feature>
<keyword evidence="11" id="KW-1185">Reference proteome</keyword>
<evidence type="ECO:0000256" key="9">
    <source>
        <dbReference type="RuleBase" id="RU000461"/>
    </source>
</evidence>
<evidence type="ECO:0000256" key="4">
    <source>
        <dbReference type="ARBA" id="ARBA00022723"/>
    </source>
</evidence>
<dbReference type="InterPro" id="IPR036396">
    <property type="entry name" value="Cyt_P450_sf"/>
</dbReference>
<keyword evidence="6 8" id="KW-0408">Iron</keyword>
<keyword evidence="4 8" id="KW-0479">Metal-binding</keyword>
<evidence type="ECO:0000256" key="7">
    <source>
        <dbReference type="ARBA" id="ARBA00023033"/>
    </source>
</evidence>
<organism evidence="10 11">
    <name type="scientific">Scylla paramamosain</name>
    <name type="common">Mud crab</name>
    <dbReference type="NCBI Taxonomy" id="85552"/>
    <lineage>
        <taxon>Eukaryota</taxon>
        <taxon>Metazoa</taxon>
        <taxon>Ecdysozoa</taxon>
        <taxon>Arthropoda</taxon>
        <taxon>Crustacea</taxon>
        <taxon>Multicrustacea</taxon>
        <taxon>Malacostraca</taxon>
        <taxon>Eumalacostraca</taxon>
        <taxon>Eucarida</taxon>
        <taxon>Decapoda</taxon>
        <taxon>Pleocyemata</taxon>
        <taxon>Brachyura</taxon>
        <taxon>Eubrachyura</taxon>
        <taxon>Portunoidea</taxon>
        <taxon>Portunidae</taxon>
        <taxon>Portuninae</taxon>
        <taxon>Scylla</taxon>
    </lineage>
</organism>
<dbReference type="Pfam" id="PF00067">
    <property type="entry name" value="p450"/>
    <property type="match status" value="1"/>
</dbReference>
<comment type="caution">
    <text evidence="10">The sequence shown here is derived from an EMBL/GenBank/DDBJ whole genome shotgun (WGS) entry which is preliminary data.</text>
</comment>
<dbReference type="GO" id="GO:0005506">
    <property type="term" value="F:iron ion binding"/>
    <property type="evidence" value="ECO:0007669"/>
    <property type="project" value="InterPro"/>
</dbReference>
<evidence type="ECO:0000313" key="10">
    <source>
        <dbReference type="EMBL" id="KAK8375725.1"/>
    </source>
</evidence>
<accession>A0AAW0SK18</accession>
<dbReference type="InterPro" id="IPR050479">
    <property type="entry name" value="CYP11_CYP27_families"/>
</dbReference>